<keyword evidence="7" id="KW-1185">Reference proteome</keyword>
<keyword evidence="4" id="KW-1133">Transmembrane helix</keyword>
<dbReference type="SUPFAM" id="SSF69593">
    <property type="entry name" value="Glycerol-3-phosphate (1)-acyltransferase"/>
    <property type="match status" value="1"/>
</dbReference>
<keyword evidence="4" id="KW-0812">Transmembrane</keyword>
<dbReference type="PANTHER" id="PTHR10434:SF40">
    <property type="entry name" value="1-ACYL-SN-GLYCEROL-3-PHOSPHATE ACYLTRANSFERASE"/>
    <property type="match status" value="1"/>
</dbReference>
<evidence type="ECO:0000313" key="7">
    <source>
        <dbReference type="Proteomes" id="UP000832011"/>
    </source>
</evidence>
<dbReference type="GO" id="GO:0016746">
    <property type="term" value="F:acyltransferase activity"/>
    <property type="evidence" value="ECO:0007669"/>
    <property type="project" value="UniProtKB-KW"/>
</dbReference>
<comment type="pathway">
    <text evidence="1">Lipid metabolism.</text>
</comment>
<dbReference type="PANTHER" id="PTHR10434">
    <property type="entry name" value="1-ACYL-SN-GLYCEROL-3-PHOSPHATE ACYLTRANSFERASE"/>
    <property type="match status" value="1"/>
</dbReference>
<organism evidence="6 7">
    <name type="scientific">Vitreoscilla massiliensis</name>
    <dbReference type="NCBI Taxonomy" id="1689272"/>
    <lineage>
        <taxon>Bacteria</taxon>
        <taxon>Pseudomonadati</taxon>
        <taxon>Pseudomonadota</taxon>
        <taxon>Betaproteobacteria</taxon>
        <taxon>Neisseriales</taxon>
        <taxon>Neisseriaceae</taxon>
        <taxon>Vitreoscilla</taxon>
    </lineage>
</organism>
<gene>
    <name evidence="6" type="ORF">LVJ82_05100</name>
</gene>
<feature type="transmembrane region" description="Helical" evidence="4">
    <location>
        <begin position="7"/>
        <end position="30"/>
    </location>
</feature>
<keyword evidence="2" id="KW-0808">Transferase</keyword>
<proteinExistence type="predicted"/>
<sequence length="254" mass="28440">MILLKNLLYWLCVSIFTVFHFMYVAVSLLFGVKVANRACTQWALTLVWLLEHIIGLKYEVKGLENIPDEPVVICCKHQSGWETLILQKFFRPIVFVAKKELFKIPFFGWGLKLAGTIGIDRKDRLGASRQLLEVGGLRKKQGFSIAIFPEGTRIKPGLRGRYKLGGARIANTLEMPIVPVALNSGEFWPKNSFMKYPGTISVVVGKPINPVGQGPEAVMQQVETWIEGQQRLIEGRGPFANKPVAAEQDERTGS</sequence>
<dbReference type="Pfam" id="PF01553">
    <property type="entry name" value="Acyltransferase"/>
    <property type="match status" value="1"/>
</dbReference>
<dbReference type="SMART" id="SM00563">
    <property type="entry name" value="PlsC"/>
    <property type="match status" value="1"/>
</dbReference>
<dbReference type="RefSeq" id="WP_058355760.1">
    <property type="nucleotide sequence ID" value="NZ_CABKVG010000008.1"/>
</dbReference>
<evidence type="ECO:0000256" key="1">
    <source>
        <dbReference type="ARBA" id="ARBA00005189"/>
    </source>
</evidence>
<dbReference type="EMBL" id="CP091511">
    <property type="protein sequence ID" value="UOO90361.1"/>
    <property type="molecule type" value="Genomic_DNA"/>
</dbReference>
<feature type="domain" description="Phospholipid/glycerol acyltransferase" evidence="5">
    <location>
        <begin position="71"/>
        <end position="185"/>
    </location>
</feature>
<protein>
    <submittedName>
        <fullName evidence="6">1-acyl-sn-glycerol-3-phosphate acyltransferase</fullName>
    </submittedName>
</protein>
<dbReference type="CDD" id="cd07989">
    <property type="entry name" value="LPLAT_AGPAT-like"/>
    <property type="match status" value="1"/>
</dbReference>
<keyword evidence="3 6" id="KW-0012">Acyltransferase</keyword>
<evidence type="ECO:0000256" key="3">
    <source>
        <dbReference type="ARBA" id="ARBA00023315"/>
    </source>
</evidence>
<keyword evidence="4" id="KW-0472">Membrane</keyword>
<reference evidence="6 7" key="1">
    <citation type="journal article" date="2022" name="Res Sq">
        <title>Evolution of multicellular longitudinally dividing oral cavity symbionts (Neisseriaceae).</title>
        <authorList>
            <person name="Nyongesa S."/>
            <person name="Weber P."/>
            <person name="Bernet E."/>
            <person name="Pullido F."/>
            <person name="Nieckarz M."/>
            <person name="Delaby M."/>
            <person name="Nieves C."/>
            <person name="Viehboeck T."/>
            <person name="Krause N."/>
            <person name="Rivera-Millot A."/>
            <person name="Nakamura A."/>
            <person name="Vischer N."/>
            <person name="VanNieuwenhze M."/>
            <person name="Brun Y."/>
            <person name="Cava F."/>
            <person name="Bulgheresi S."/>
            <person name="Veyrier F."/>
        </authorList>
    </citation>
    <scope>NUCLEOTIDE SEQUENCE [LARGE SCALE GENOMIC DNA]</scope>
    <source>
        <strain evidence="6 7">SN4</strain>
    </source>
</reference>
<evidence type="ECO:0000313" key="6">
    <source>
        <dbReference type="EMBL" id="UOO90361.1"/>
    </source>
</evidence>
<evidence type="ECO:0000256" key="4">
    <source>
        <dbReference type="SAM" id="Phobius"/>
    </source>
</evidence>
<accession>A0ABY4E3L9</accession>
<dbReference type="Proteomes" id="UP000832011">
    <property type="component" value="Chromosome"/>
</dbReference>
<name>A0ABY4E3L9_9NEIS</name>
<dbReference type="InterPro" id="IPR002123">
    <property type="entry name" value="Plipid/glycerol_acylTrfase"/>
</dbReference>
<evidence type="ECO:0000259" key="5">
    <source>
        <dbReference type="SMART" id="SM00563"/>
    </source>
</evidence>
<evidence type="ECO:0000256" key="2">
    <source>
        <dbReference type="ARBA" id="ARBA00022679"/>
    </source>
</evidence>